<feature type="active site" description="Proton donor/acceptor" evidence="14">
    <location>
        <position position="646"/>
    </location>
</feature>
<dbReference type="EnsemblMetazoa" id="XM_011405203.2">
    <property type="protein sequence ID" value="XP_011403505.2"/>
    <property type="gene ID" value="LOC100634019"/>
</dbReference>
<keyword evidence="7" id="KW-0479">Metal-binding</keyword>
<comment type="function">
    <text evidence="13">Involved in the digestion of the blood meal.</text>
</comment>
<feature type="region of interest" description="Disordered" evidence="15">
    <location>
        <begin position="526"/>
        <end position="545"/>
    </location>
</feature>
<dbReference type="GeneID" id="100634019"/>
<evidence type="ECO:0000256" key="2">
    <source>
        <dbReference type="ARBA" id="ARBA00004613"/>
    </source>
</evidence>
<feature type="active site" description="Proton donor/acceptor" evidence="14">
    <location>
        <position position="381"/>
    </location>
</feature>
<dbReference type="SUPFAM" id="SSF53187">
    <property type="entry name" value="Zn-dependent exopeptidases"/>
    <property type="match status" value="2"/>
</dbReference>
<comment type="subcellular location">
    <subcellularLocation>
        <location evidence="2">Secreted</location>
    </subcellularLocation>
</comment>
<evidence type="ECO:0000313" key="18">
    <source>
        <dbReference type="EnsemblMetazoa" id="XP_011403505.2"/>
    </source>
</evidence>
<keyword evidence="4" id="KW-0964">Secreted</keyword>
<reference evidence="18" key="2">
    <citation type="submission" date="2024-06" db="UniProtKB">
        <authorList>
            <consortium name="EnsemblMetazoa"/>
        </authorList>
    </citation>
    <scope>IDENTIFICATION</scope>
</reference>
<dbReference type="Proteomes" id="UP000007879">
    <property type="component" value="Unassembled WGS sequence"/>
</dbReference>
<evidence type="ECO:0000256" key="8">
    <source>
        <dbReference type="ARBA" id="ARBA00022729"/>
    </source>
</evidence>
<keyword evidence="8 16" id="KW-0732">Signal</keyword>
<evidence type="ECO:0000256" key="13">
    <source>
        <dbReference type="ARBA" id="ARBA00057299"/>
    </source>
</evidence>
<evidence type="ECO:0000256" key="6">
    <source>
        <dbReference type="ARBA" id="ARBA00022670"/>
    </source>
</evidence>
<dbReference type="AlphaFoldDB" id="A0AAN0IKZ8"/>
<dbReference type="InterPro" id="IPR000834">
    <property type="entry name" value="Peptidase_M14"/>
</dbReference>
<keyword evidence="12" id="KW-1015">Disulfide bond</keyword>
<evidence type="ECO:0000256" key="4">
    <source>
        <dbReference type="ARBA" id="ARBA00022525"/>
    </source>
</evidence>
<organism evidence="18 19">
    <name type="scientific">Amphimedon queenslandica</name>
    <name type="common">Sponge</name>
    <dbReference type="NCBI Taxonomy" id="400682"/>
    <lineage>
        <taxon>Eukaryota</taxon>
        <taxon>Metazoa</taxon>
        <taxon>Porifera</taxon>
        <taxon>Demospongiae</taxon>
        <taxon>Heteroscleromorpha</taxon>
        <taxon>Haplosclerida</taxon>
        <taxon>Niphatidae</taxon>
        <taxon>Amphimedon</taxon>
    </lineage>
</organism>
<accession>A0AAN0IKZ8</accession>
<dbReference type="PANTHER" id="PTHR11705">
    <property type="entry name" value="PROTEASE FAMILY M14 CARBOXYPEPTIDASE A,B"/>
    <property type="match status" value="1"/>
</dbReference>
<evidence type="ECO:0000256" key="1">
    <source>
        <dbReference type="ARBA" id="ARBA00001947"/>
    </source>
</evidence>
<dbReference type="CDD" id="cd03860">
    <property type="entry name" value="M14_CP_A-B_like"/>
    <property type="match status" value="1"/>
</dbReference>
<dbReference type="SMART" id="SM00631">
    <property type="entry name" value="Zn_pept"/>
    <property type="match status" value="2"/>
</dbReference>
<dbReference type="RefSeq" id="XP_011403505.2">
    <property type="nucleotide sequence ID" value="XM_011405203.2"/>
</dbReference>
<sequence>MVEWKVLLLFVLHLSLCQSAKYQRTVKYNDEILIRCPTGFEGMKEFLQSDDVDVWHFTSEGMADIRIKKDLVQGAGTYKEATKECVTIASIEDLVHQFEVNNTRNKVGDDLWFEDYHGYDEIYEWYKDLAEEHSEICRFVPSIGESLEGRAQPAVHIGIETGQEKLKIYFQCQIHAREWISGATCMYMANYLVTSTEERVKNILERVEFIFVPFVNPDGYEYTRSNDRLWRKNRSVNEGSSCRGVDLNRNYNEHWSEGGSSDNPCSETYHGPSAASEPETQNTQNYFRANAPVIGAIDWHSYSQLIMRPYGWTYEDSPDDAAMKEVGDAVSAAIYEVHGKTYTSQKKIGLYPTSGTASDWCYGEDASSTNGGYRAAGYSFELRDTGQYGFLLPPDQIIPTGEENAAGALVFAEMLADNPLKYEEAAKYQRTVKYNDEILIRCPTGVEGIKNFLQSDDVDIWRVTPDGMADIRIDKHLLQENYTEAQTKCSMVANVEALVQEFEKMTTRTKKKGLKDTWFEEYGGSSDNPCSETYHGEGPASEPETQNTQNYFKDNAPIIGAIDWHSYGQLLLRPYGWTNEDAPDEEQMKRINDEMSDIIYNVLEKRYISQKSIGLYPTTGSADDWFYGEEATEANKGYRAPGITVELRDTGEYGFLLPPDQIIPTGEEVVPAVLHFAEQYYENPLYPQK</sequence>
<evidence type="ECO:0000256" key="14">
    <source>
        <dbReference type="PROSITE-ProRule" id="PRU01379"/>
    </source>
</evidence>
<dbReference type="Pfam" id="PF00246">
    <property type="entry name" value="Peptidase_M14"/>
    <property type="match status" value="2"/>
</dbReference>
<name>A0AAN0IKZ8_AMPQE</name>
<feature type="signal peptide" evidence="16">
    <location>
        <begin position="1"/>
        <end position="19"/>
    </location>
</feature>
<feature type="domain" description="Peptidase M14" evidence="17">
    <location>
        <begin position="115"/>
        <end position="415"/>
    </location>
</feature>
<dbReference type="KEGG" id="aqu:100634019"/>
<evidence type="ECO:0000256" key="10">
    <source>
        <dbReference type="ARBA" id="ARBA00022833"/>
    </source>
</evidence>
<proteinExistence type="inferred from homology"/>
<feature type="chain" id="PRO_5042951001" description="Peptidase M14 domain-containing protein" evidence="16">
    <location>
        <begin position="20"/>
        <end position="689"/>
    </location>
</feature>
<dbReference type="GO" id="GO:0004181">
    <property type="term" value="F:metallocarboxypeptidase activity"/>
    <property type="evidence" value="ECO:0007669"/>
    <property type="project" value="InterPro"/>
</dbReference>
<dbReference type="PROSITE" id="PS52035">
    <property type="entry name" value="PEPTIDASE_M14"/>
    <property type="match status" value="2"/>
</dbReference>
<dbReference type="Gene3D" id="3.40.630.10">
    <property type="entry name" value="Zn peptidases"/>
    <property type="match status" value="2"/>
</dbReference>
<evidence type="ECO:0000256" key="12">
    <source>
        <dbReference type="ARBA" id="ARBA00023157"/>
    </source>
</evidence>
<evidence type="ECO:0000256" key="3">
    <source>
        <dbReference type="ARBA" id="ARBA00005988"/>
    </source>
</evidence>
<feature type="domain" description="Peptidase M14" evidence="17">
    <location>
        <begin position="524"/>
        <end position="680"/>
    </location>
</feature>
<dbReference type="GO" id="GO:0008270">
    <property type="term" value="F:zinc ion binding"/>
    <property type="evidence" value="ECO:0007669"/>
    <property type="project" value="InterPro"/>
</dbReference>
<evidence type="ECO:0000256" key="15">
    <source>
        <dbReference type="SAM" id="MobiDB-lite"/>
    </source>
</evidence>
<comment type="similarity">
    <text evidence="3 14">Belongs to the peptidase M14 family.</text>
</comment>
<evidence type="ECO:0000256" key="5">
    <source>
        <dbReference type="ARBA" id="ARBA00022645"/>
    </source>
</evidence>
<protein>
    <recommendedName>
        <fullName evidence="17">Peptidase M14 domain-containing protein</fullName>
    </recommendedName>
</protein>
<feature type="region of interest" description="Disordered" evidence="15">
    <location>
        <begin position="253"/>
        <end position="280"/>
    </location>
</feature>
<evidence type="ECO:0000259" key="17">
    <source>
        <dbReference type="PROSITE" id="PS52035"/>
    </source>
</evidence>
<evidence type="ECO:0000256" key="7">
    <source>
        <dbReference type="ARBA" id="ARBA00022723"/>
    </source>
</evidence>
<keyword evidence="9" id="KW-0378">Hydrolase</keyword>
<evidence type="ECO:0000256" key="9">
    <source>
        <dbReference type="ARBA" id="ARBA00022801"/>
    </source>
</evidence>
<evidence type="ECO:0000313" key="19">
    <source>
        <dbReference type="Proteomes" id="UP000007879"/>
    </source>
</evidence>
<dbReference type="GO" id="GO:0005615">
    <property type="term" value="C:extracellular space"/>
    <property type="evidence" value="ECO:0007669"/>
    <property type="project" value="TreeGrafter"/>
</dbReference>
<dbReference type="GO" id="GO:0006508">
    <property type="term" value="P:proteolysis"/>
    <property type="evidence" value="ECO:0007669"/>
    <property type="project" value="UniProtKB-KW"/>
</dbReference>
<reference evidence="19" key="1">
    <citation type="journal article" date="2010" name="Nature">
        <title>The Amphimedon queenslandica genome and the evolution of animal complexity.</title>
        <authorList>
            <person name="Srivastava M."/>
            <person name="Simakov O."/>
            <person name="Chapman J."/>
            <person name="Fahey B."/>
            <person name="Gauthier M.E."/>
            <person name="Mitros T."/>
            <person name="Richards G.S."/>
            <person name="Conaco C."/>
            <person name="Dacre M."/>
            <person name="Hellsten U."/>
            <person name="Larroux C."/>
            <person name="Putnam N.H."/>
            <person name="Stanke M."/>
            <person name="Adamska M."/>
            <person name="Darling A."/>
            <person name="Degnan S.M."/>
            <person name="Oakley T.H."/>
            <person name="Plachetzki D.C."/>
            <person name="Zhai Y."/>
            <person name="Adamski M."/>
            <person name="Calcino A."/>
            <person name="Cummins S.F."/>
            <person name="Goodstein D.M."/>
            <person name="Harris C."/>
            <person name="Jackson D.J."/>
            <person name="Leys S.P."/>
            <person name="Shu S."/>
            <person name="Woodcroft B.J."/>
            <person name="Vervoort M."/>
            <person name="Kosik K.S."/>
            <person name="Manning G."/>
            <person name="Degnan B.M."/>
            <person name="Rokhsar D.S."/>
        </authorList>
    </citation>
    <scope>NUCLEOTIDE SEQUENCE [LARGE SCALE GENOMIC DNA]</scope>
</reference>
<keyword evidence="19" id="KW-1185">Reference proteome</keyword>
<dbReference type="FunFam" id="3.40.630.10:FF:000040">
    <property type="entry name" value="zinc carboxypeptidase"/>
    <property type="match status" value="1"/>
</dbReference>
<dbReference type="FunFam" id="3.40.630.10:FF:000084">
    <property type="entry name" value="Carboxypeptidase B2"/>
    <property type="match status" value="1"/>
</dbReference>
<keyword evidence="10" id="KW-0862">Zinc</keyword>
<keyword evidence="11" id="KW-0482">Metalloprotease</keyword>
<dbReference type="PRINTS" id="PR00765">
    <property type="entry name" value="CRBOXYPTASEA"/>
</dbReference>
<comment type="cofactor">
    <cofactor evidence="1">
        <name>Zn(2+)</name>
        <dbReference type="ChEBI" id="CHEBI:29105"/>
    </cofactor>
</comment>
<keyword evidence="6" id="KW-0645">Protease</keyword>
<evidence type="ECO:0000256" key="11">
    <source>
        <dbReference type="ARBA" id="ARBA00023049"/>
    </source>
</evidence>
<evidence type="ECO:0000256" key="16">
    <source>
        <dbReference type="SAM" id="SignalP"/>
    </source>
</evidence>
<dbReference type="PANTHER" id="PTHR11705:SF143">
    <property type="entry name" value="SLL0236 PROTEIN"/>
    <property type="match status" value="1"/>
</dbReference>
<keyword evidence="5" id="KW-0121">Carboxypeptidase</keyword>